<organism evidence="2 3">
    <name type="scientific">Sporosarcina limicola</name>
    <dbReference type="NCBI Taxonomy" id="34101"/>
    <lineage>
        <taxon>Bacteria</taxon>
        <taxon>Bacillati</taxon>
        <taxon>Bacillota</taxon>
        <taxon>Bacilli</taxon>
        <taxon>Bacillales</taxon>
        <taxon>Caryophanaceae</taxon>
        <taxon>Sporosarcina</taxon>
    </lineage>
</organism>
<dbReference type="GO" id="GO:0005524">
    <property type="term" value="F:ATP binding"/>
    <property type="evidence" value="ECO:0007669"/>
    <property type="project" value="InterPro"/>
</dbReference>
<dbReference type="InterPro" id="IPR000719">
    <property type="entry name" value="Prot_kinase_dom"/>
</dbReference>
<gene>
    <name evidence="2" type="ORF">H4683_002728</name>
</gene>
<evidence type="ECO:0000313" key="3">
    <source>
        <dbReference type="Proteomes" id="UP000658225"/>
    </source>
</evidence>
<dbReference type="Gene3D" id="1.10.510.10">
    <property type="entry name" value="Transferase(Phosphotransferase) domain 1"/>
    <property type="match status" value="1"/>
</dbReference>
<dbReference type="Pfam" id="PF05147">
    <property type="entry name" value="LANC_like"/>
    <property type="match status" value="1"/>
</dbReference>
<name>A0A927MJ81_9BACL</name>
<dbReference type="AlphaFoldDB" id="A0A927MJ81"/>
<dbReference type="Pfam" id="PF25816">
    <property type="entry name" value="RamC_N"/>
    <property type="match status" value="1"/>
</dbReference>
<dbReference type="InterPro" id="IPR057929">
    <property type="entry name" value="RamC_N"/>
</dbReference>
<comment type="caution">
    <text evidence="2">The sequence shown here is derived from an EMBL/GenBank/DDBJ whole genome shotgun (WGS) entry which is preliminary data.</text>
</comment>
<proteinExistence type="predicted"/>
<dbReference type="GO" id="GO:0005975">
    <property type="term" value="P:carbohydrate metabolic process"/>
    <property type="evidence" value="ECO:0007669"/>
    <property type="project" value="InterPro"/>
</dbReference>
<keyword evidence="2" id="KW-0808">Transferase</keyword>
<evidence type="ECO:0000313" key="2">
    <source>
        <dbReference type="EMBL" id="MBE1555608.1"/>
    </source>
</evidence>
<dbReference type="Proteomes" id="UP000658225">
    <property type="component" value="Unassembled WGS sequence"/>
</dbReference>
<dbReference type="InterPro" id="IPR058053">
    <property type="entry name" value="RamC_C"/>
</dbReference>
<dbReference type="GO" id="GO:0004672">
    <property type="term" value="F:protein kinase activity"/>
    <property type="evidence" value="ECO:0007669"/>
    <property type="project" value="InterPro"/>
</dbReference>
<sequence length="878" mass="101557">MLPVKYSNHAVAFKNNTSFYMINNNFKHNEDSFINLVDFDKNKVEIYIKNPWTIFIFNKNISDKRTADWKIHISSTIDNHEEVLKIAANYCIKNEINFKFTADLDKFREINGKATNRASHGKFIVLYPPEDSILTVLEDLHYKTKVFEGPYILSDKPYKDSKILFYRYGEFIPIRRVSERGTTETFIKNNENKLVQDMRVPYYRIPEWVEDLNVPIKTEKESLFLSKYKPKEALQFSSSGGIYLVEDQVEKQWIAIEARQYSALDYAGFYAPERLEREKDFLIQLEKTGITPKVSDFILEHGNGYLVEEKIEGKSLRVYTYTKNPLISLERDVSKIKKYYENILDIFNQLIEKIGIIHEHGIAIYDISDANVILEEKEDGSFNVRIIDLEHSMFLDETEELRVDTIGYRSKEKNLVKKDLDKIMLIGMVMIYPINNLYELDETKKIALLEWAQENAPFLLDEYVDILLNHFKTQGLISHRTKSSTKYKGTDLIELTSSILGLFDFSSKEKGYYIPADPHIFNTNPFSISHGIYGILFGIYQTYRNLDEPTPVLLEEISLEVFEREFSSIKNLPRNLLIGSSGIVVYLLKIDLIDEARILYKEVAAHPAPLLNDLFYGKAGLVIMHLYYWMKTKDTKSKEQAKALSDQMIEGDELEYSGLYEGKAGVSLALLLTYVVTGERKYLEESEKILKEVLDMLYTNKIGNLTINRKKKGSGESVESAFLFNGLSGVGMLLISFYRITRNPEHKNYLDKIAKSLEHKIQYFPGLMRGLAGVADFLISYYQLVEEDPEVYESIEGKISTFRLFEVFSEHEGKSLGFPGEQSLKIAHDFYTGSMGIVSVISRWISFINNEKITTSTDIVLSIAEEIIDHQRNKFRNH</sequence>
<dbReference type="EMBL" id="JADBEL010000015">
    <property type="protein sequence ID" value="MBE1555608.1"/>
    <property type="molecule type" value="Genomic_DNA"/>
</dbReference>
<reference evidence="2" key="1">
    <citation type="submission" date="2020-10" db="EMBL/GenBank/DDBJ databases">
        <title>Genomic Encyclopedia of Type Strains, Phase IV (KMG-IV): sequencing the most valuable type-strain genomes for metagenomic binning, comparative biology and taxonomic classification.</title>
        <authorList>
            <person name="Goeker M."/>
        </authorList>
    </citation>
    <scope>NUCLEOTIDE SEQUENCE</scope>
    <source>
        <strain evidence="2">DSM 13886</strain>
    </source>
</reference>
<dbReference type="GO" id="GO:0031179">
    <property type="term" value="P:peptide modification"/>
    <property type="evidence" value="ECO:0007669"/>
    <property type="project" value="InterPro"/>
</dbReference>
<accession>A0A927MJ81</accession>
<dbReference type="RefSeq" id="WP_192599311.1">
    <property type="nucleotide sequence ID" value="NZ_JADBEL010000015.1"/>
</dbReference>
<dbReference type="SUPFAM" id="SSF158745">
    <property type="entry name" value="LanC-like"/>
    <property type="match status" value="1"/>
</dbReference>
<dbReference type="InterPro" id="IPR012341">
    <property type="entry name" value="6hp_glycosidase-like_sf"/>
</dbReference>
<evidence type="ECO:0000259" key="1">
    <source>
        <dbReference type="PROSITE" id="PS50011"/>
    </source>
</evidence>
<dbReference type="InterPro" id="IPR007822">
    <property type="entry name" value="LANC-like"/>
</dbReference>
<dbReference type="InterPro" id="IPR011009">
    <property type="entry name" value="Kinase-like_dom_sf"/>
</dbReference>
<dbReference type="SMART" id="SM01260">
    <property type="entry name" value="LANC_like"/>
    <property type="match status" value="1"/>
</dbReference>
<dbReference type="CDD" id="cd04791">
    <property type="entry name" value="LanC_SerThrkinase"/>
    <property type="match status" value="1"/>
</dbReference>
<dbReference type="Gene3D" id="1.50.10.10">
    <property type="match status" value="2"/>
</dbReference>
<dbReference type="SUPFAM" id="SSF56112">
    <property type="entry name" value="Protein kinase-like (PK-like)"/>
    <property type="match status" value="1"/>
</dbReference>
<dbReference type="PROSITE" id="PS50011">
    <property type="entry name" value="PROTEIN_KINASE_DOM"/>
    <property type="match status" value="1"/>
</dbReference>
<protein>
    <submittedName>
        <fullName evidence="2">tRNA A-37 threonylcarbamoyl transferase component Bud32</fullName>
    </submittedName>
</protein>
<feature type="domain" description="Protein kinase" evidence="1">
    <location>
        <begin position="228"/>
        <end position="522"/>
    </location>
</feature>
<keyword evidence="3" id="KW-1185">Reference proteome</keyword>